<dbReference type="AlphaFoldDB" id="A0A8J2N6M2"/>
<name>A0A8J2N6M2_FUSEQ</name>
<sequence>MRGGSLIPSRGEGHSIYDFGTDFSMLSATTLLASYAGKLGEKADMTVRDFVNQVVTLCPKPTFIRVLPEHFSHKWPPKERKRYALRAFVLSHAVQILLFAPQDRIPNRIYSRDGPHYAHRFPSPDNIGGGIEKNVAGLFSMEDLHRAILLFYFMINRRMDEIGRPWIGKVHKYEASPNDVQFPGYYTPDANAGPTSADLQPQNHSEPVRTEAPIHTEAPVLTEGESISEGLAHGVSVTEPSEDTSPITGLEAVDINTKILESIVTTCPARTILESLKILDEPEPRRLLPRGFRELVVNLKRHHQQPDFDARLARYRDTVTYMSFEKHPATIIVEECNFSQKWPLHLQSAIEQQTKEHYLAQQKSEGFDEQRKGMLVSFDWRNCAILNLDDAKTFRHGVAEARKTVHLLQTIYRLQGIENAATTLKLDSAGVDHVRMLTSCGLQLFYRQFKGDKERIVFPKDRSASLRWLCQYSPIMTRALDLAIENVGKQLLIYVDDPWIQCVVVGLFTMAGFVVGTYRSSHTDTDRDKIVAEWNDPKSDLDIFVANVNTPIKEAIHSSCDEVLVMGWLPDPKRMVEICAKHDHPEATIHILKVKNSYHDQTERDFIVEWAQGDLASAPNALPQWVYDIPVISEICWSELAKTVFHQPFNRYAWIAQEDNGIGYSYHSDITVSLGHVFSMAARLIIHQQQDQDFWADNSHVLVQGCILFNKLFGNDIAANEVEDYLTRTPEQLREEYFPSFKSAMELALSGKNRDGDGNNQAGGVDRDAGSKRKASDDGGHGGKKPRIVLIRKDKTGCPA</sequence>
<evidence type="ECO:0000313" key="2">
    <source>
        <dbReference type="EMBL" id="CAG7555261.1"/>
    </source>
</evidence>
<feature type="compositionally biased region" description="Basic and acidic residues" evidence="1">
    <location>
        <begin position="791"/>
        <end position="800"/>
    </location>
</feature>
<feature type="compositionally biased region" description="Polar residues" evidence="1">
    <location>
        <begin position="193"/>
        <end position="205"/>
    </location>
</feature>
<evidence type="ECO:0000256" key="1">
    <source>
        <dbReference type="SAM" id="MobiDB-lite"/>
    </source>
</evidence>
<evidence type="ECO:0000313" key="3">
    <source>
        <dbReference type="Proteomes" id="UP000693738"/>
    </source>
</evidence>
<organism evidence="2 3">
    <name type="scientific">Fusarium equiseti</name>
    <name type="common">Fusarium scirpi</name>
    <dbReference type="NCBI Taxonomy" id="61235"/>
    <lineage>
        <taxon>Eukaryota</taxon>
        <taxon>Fungi</taxon>
        <taxon>Dikarya</taxon>
        <taxon>Ascomycota</taxon>
        <taxon>Pezizomycotina</taxon>
        <taxon>Sordariomycetes</taxon>
        <taxon>Hypocreomycetidae</taxon>
        <taxon>Hypocreales</taxon>
        <taxon>Nectriaceae</taxon>
        <taxon>Fusarium</taxon>
        <taxon>Fusarium incarnatum-equiseti species complex</taxon>
    </lineage>
</organism>
<accession>A0A8J2N6M2</accession>
<gene>
    <name evidence="2" type="ORF">FEQUK3_LOCUS1014</name>
</gene>
<dbReference type="Proteomes" id="UP000693738">
    <property type="component" value="Unassembled WGS sequence"/>
</dbReference>
<feature type="compositionally biased region" description="Basic and acidic residues" evidence="1">
    <location>
        <begin position="765"/>
        <end position="781"/>
    </location>
</feature>
<comment type="caution">
    <text evidence="2">The sequence shown here is derived from an EMBL/GenBank/DDBJ whole genome shotgun (WGS) entry which is preliminary data.</text>
</comment>
<reference evidence="2" key="1">
    <citation type="submission" date="2021-05" db="EMBL/GenBank/DDBJ databases">
        <authorList>
            <person name="Khan N."/>
        </authorList>
    </citation>
    <scope>NUCLEOTIDE SEQUENCE</scope>
</reference>
<protein>
    <submittedName>
        <fullName evidence="2">Uncharacterized protein</fullName>
    </submittedName>
</protein>
<dbReference type="EMBL" id="CAJSTJ010000044">
    <property type="protein sequence ID" value="CAG7555261.1"/>
    <property type="molecule type" value="Genomic_DNA"/>
</dbReference>
<feature type="region of interest" description="Disordered" evidence="1">
    <location>
        <begin position="184"/>
        <end position="212"/>
    </location>
</feature>
<proteinExistence type="predicted"/>
<feature type="region of interest" description="Disordered" evidence="1">
    <location>
        <begin position="750"/>
        <end position="800"/>
    </location>
</feature>